<comment type="similarity">
    <text evidence="2 9 10">Belongs to the universal ribosomal protein uS17 family.</text>
</comment>
<dbReference type="GO" id="GO:0019843">
    <property type="term" value="F:rRNA binding"/>
    <property type="evidence" value="ECO:0007669"/>
    <property type="project" value="UniProtKB-UniRule"/>
</dbReference>
<comment type="subunit">
    <text evidence="3 9">Part of the 30S ribosomal subunit.</text>
</comment>
<dbReference type="Gene3D" id="2.40.50.140">
    <property type="entry name" value="Nucleic acid-binding proteins"/>
    <property type="match status" value="1"/>
</dbReference>
<evidence type="ECO:0000256" key="8">
    <source>
        <dbReference type="ARBA" id="ARBA00035251"/>
    </source>
</evidence>
<dbReference type="SUPFAM" id="SSF50249">
    <property type="entry name" value="Nucleic acid-binding proteins"/>
    <property type="match status" value="1"/>
</dbReference>
<evidence type="ECO:0000256" key="7">
    <source>
        <dbReference type="ARBA" id="ARBA00023274"/>
    </source>
</evidence>
<organism evidence="11">
    <name type="scientific">Chondria sp.</name>
    <name type="common">in: red algae</name>
    <dbReference type="NCBI Taxonomy" id="1982705"/>
    <lineage>
        <taxon>Eukaryota</taxon>
        <taxon>Rhodophyta</taxon>
        <taxon>Florideophyceae</taxon>
        <taxon>Rhodymeniophycidae</taxon>
        <taxon>Ceramiales</taxon>
        <taxon>Rhodomelaceae</taxon>
        <taxon>Chondrieae</taxon>
        <taxon>Chondria</taxon>
    </lineage>
</organism>
<dbReference type="PANTHER" id="PTHR10744">
    <property type="entry name" value="40S RIBOSOMAL PROTEIN S11 FAMILY MEMBER"/>
    <property type="match status" value="1"/>
</dbReference>
<dbReference type="HAMAP" id="MF_01345_B">
    <property type="entry name" value="Ribosomal_uS17_B"/>
    <property type="match status" value="1"/>
</dbReference>
<dbReference type="AlphaFoldDB" id="A0A1Z1ME49"/>
<protein>
    <recommendedName>
        <fullName evidence="8 9">Small ribosomal subunit protein uS17c</fullName>
    </recommendedName>
</protein>
<evidence type="ECO:0000256" key="4">
    <source>
        <dbReference type="ARBA" id="ARBA00022730"/>
    </source>
</evidence>
<dbReference type="PANTHER" id="PTHR10744:SF1">
    <property type="entry name" value="SMALL RIBOSOMAL SUBUNIT PROTEIN US17M"/>
    <property type="match status" value="1"/>
</dbReference>
<dbReference type="PROSITE" id="PS00056">
    <property type="entry name" value="RIBOSOMAL_S17"/>
    <property type="match status" value="1"/>
</dbReference>
<geneLocation type="chloroplast" evidence="11"/>
<sequence length="79" mass="9302">MAIKETFGVVISNKMHKTAVVIEKKPVPHKKYKKILLKTNKYYVHDPENQCEVGDQVKIEETRPLSKNKRWKITKLIKL</sequence>
<dbReference type="Pfam" id="PF00366">
    <property type="entry name" value="Ribosomal_S17"/>
    <property type="match status" value="1"/>
</dbReference>
<dbReference type="PRINTS" id="PR00973">
    <property type="entry name" value="RIBOSOMALS17"/>
</dbReference>
<dbReference type="GO" id="GO:0009507">
    <property type="term" value="C:chloroplast"/>
    <property type="evidence" value="ECO:0007669"/>
    <property type="project" value="UniProtKB-SubCell"/>
</dbReference>
<keyword evidence="5 9" id="KW-0694">RNA-binding</keyword>
<evidence type="ECO:0000256" key="1">
    <source>
        <dbReference type="ARBA" id="ARBA00002932"/>
    </source>
</evidence>
<evidence type="ECO:0000256" key="3">
    <source>
        <dbReference type="ARBA" id="ARBA00011458"/>
    </source>
</evidence>
<keyword evidence="6 9" id="KW-0689">Ribosomal protein</keyword>
<evidence type="ECO:0000256" key="6">
    <source>
        <dbReference type="ARBA" id="ARBA00022980"/>
    </source>
</evidence>
<comment type="function">
    <text evidence="1 9">One of the primary rRNA binding proteins, it binds specifically to the 5'-end of 16S ribosomal RNA.</text>
</comment>
<dbReference type="NCBIfam" id="NF004123">
    <property type="entry name" value="PRK05610.1"/>
    <property type="match status" value="1"/>
</dbReference>
<accession>A0A1Z1ME49</accession>
<dbReference type="NCBIfam" id="TIGR03635">
    <property type="entry name" value="uS17_bact"/>
    <property type="match status" value="1"/>
</dbReference>
<dbReference type="GO" id="GO:0022627">
    <property type="term" value="C:cytosolic small ribosomal subunit"/>
    <property type="evidence" value="ECO:0007669"/>
    <property type="project" value="TreeGrafter"/>
</dbReference>
<evidence type="ECO:0000256" key="9">
    <source>
        <dbReference type="HAMAP-Rule" id="MF_01345"/>
    </source>
</evidence>
<dbReference type="InterPro" id="IPR000266">
    <property type="entry name" value="Ribosomal_uS17"/>
</dbReference>
<keyword evidence="7 9" id="KW-0687">Ribonucleoprotein</keyword>
<dbReference type="InterPro" id="IPR012340">
    <property type="entry name" value="NA-bd_OB-fold"/>
</dbReference>
<comment type="subcellular location">
    <subcellularLocation>
        <location evidence="9">Plastid</location>
        <location evidence="9">Chloroplast</location>
    </subcellularLocation>
</comment>
<name>A0A1Z1ME49_9FLOR</name>
<evidence type="ECO:0000256" key="5">
    <source>
        <dbReference type="ARBA" id="ARBA00022884"/>
    </source>
</evidence>
<dbReference type="GO" id="GO:0006412">
    <property type="term" value="P:translation"/>
    <property type="evidence" value="ECO:0007669"/>
    <property type="project" value="UniProtKB-UniRule"/>
</dbReference>
<keyword evidence="4 9" id="KW-0699">rRNA-binding</keyword>
<dbReference type="InterPro" id="IPR019979">
    <property type="entry name" value="Ribosomal_uS17_CS"/>
</dbReference>
<evidence type="ECO:0000256" key="10">
    <source>
        <dbReference type="RuleBase" id="RU003872"/>
    </source>
</evidence>
<proteinExistence type="inferred from homology"/>
<reference evidence="11" key="1">
    <citation type="journal article" date="2017" name="J. Phycol.">
        <title>Analysis of chloroplast genomes and a supermatrix inform reclassification of the Rhodomelaceae (Rhodophyta).</title>
        <authorList>
            <person name="Diaz-Tapia P."/>
            <person name="Maggs C.A."/>
            <person name="West J.A."/>
            <person name="Verbruggen H."/>
        </authorList>
    </citation>
    <scope>NUCLEOTIDE SEQUENCE</scope>
    <source>
        <strain evidence="11">PD745</strain>
    </source>
</reference>
<keyword evidence="11" id="KW-0934">Plastid</keyword>
<dbReference type="EMBL" id="MF101431">
    <property type="protein sequence ID" value="ARW64199.1"/>
    <property type="molecule type" value="Genomic_DNA"/>
</dbReference>
<dbReference type="InterPro" id="IPR019984">
    <property type="entry name" value="Ribosomal_uS17_bact/chlr"/>
</dbReference>
<keyword evidence="11" id="KW-0150">Chloroplast</keyword>
<dbReference type="CDD" id="cd00364">
    <property type="entry name" value="Ribosomal_uS17"/>
    <property type="match status" value="1"/>
</dbReference>
<evidence type="ECO:0000313" key="11">
    <source>
        <dbReference type="EMBL" id="ARW64199.1"/>
    </source>
</evidence>
<gene>
    <name evidence="9 11" type="primary">rps17</name>
</gene>
<evidence type="ECO:0000256" key="2">
    <source>
        <dbReference type="ARBA" id="ARBA00010254"/>
    </source>
</evidence>
<dbReference type="GO" id="GO:0003735">
    <property type="term" value="F:structural constituent of ribosome"/>
    <property type="evidence" value="ECO:0007669"/>
    <property type="project" value="InterPro"/>
</dbReference>